<reference evidence="2 3" key="1">
    <citation type="journal article" date="2014" name="BMC Genomics">
        <title>Genome sequencing of four Aureobasidium pullulans varieties: biotechnological potential, stress tolerance, and description of new species.</title>
        <authorList>
            <person name="Gostin Ar C."/>
            <person name="Ohm R.A."/>
            <person name="Kogej T."/>
            <person name="Sonjak S."/>
            <person name="Turk M."/>
            <person name="Zajc J."/>
            <person name="Zalar P."/>
            <person name="Grube M."/>
            <person name="Sun H."/>
            <person name="Han J."/>
            <person name="Sharma A."/>
            <person name="Chiniquy J."/>
            <person name="Ngan C.Y."/>
            <person name="Lipzen A."/>
            <person name="Barry K."/>
            <person name="Grigoriev I.V."/>
            <person name="Gunde-Cimerman N."/>
        </authorList>
    </citation>
    <scope>NUCLEOTIDE SEQUENCE [LARGE SCALE GENOMIC DNA]</scope>
    <source>
        <strain evidence="2 3">CBS 147.97</strain>
    </source>
</reference>
<dbReference type="AlphaFoldDB" id="A0A074XDY0"/>
<name>A0A074XDY0_9PEZI</name>
<feature type="compositionally biased region" description="Basic and acidic residues" evidence="1">
    <location>
        <begin position="344"/>
        <end position="370"/>
    </location>
</feature>
<evidence type="ECO:0000313" key="3">
    <source>
        <dbReference type="Proteomes" id="UP000027730"/>
    </source>
</evidence>
<evidence type="ECO:0000313" key="2">
    <source>
        <dbReference type="EMBL" id="KEQ72831.1"/>
    </source>
</evidence>
<proteinExistence type="predicted"/>
<gene>
    <name evidence="2" type="ORF">M436DRAFT_73004</name>
</gene>
<evidence type="ECO:0000256" key="1">
    <source>
        <dbReference type="SAM" id="MobiDB-lite"/>
    </source>
</evidence>
<accession>A0A074XDY0</accession>
<feature type="region of interest" description="Disordered" evidence="1">
    <location>
        <begin position="282"/>
        <end position="305"/>
    </location>
</feature>
<dbReference type="HOGENOM" id="CLU_747997_0_0_1"/>
<dbReference type="EMBL" id="KL584710">
    <property type="protein sequence ID" value="KEQ72831.1"/>
    <property type="molecule type" value="Genomic_DNA"/>
</dbReference>
<dbReference type="GeneID" id="25415217"/>
<keyword evidence="3" id="KW-1185">Reference proteome</keyword>
<protein>
    <recommendedName>
        <fullName evidence="4">CCHC-type domain-containing protein</fullName>
    </recommendedName>
</protein>
<feature type="region of interest" description="Disordered" evidence="1">
    <location>
        <begin position="322"/>
        <end position="370"/>
    </location>
</feature>
<feature type="compositionally biased region" description="Polar residues" evidence="1">
    <location>
        <begin position="282"/>
        <end position="301"/>
    </location>
</feature>
<dbReference type="OrthoDB" id="3928982at2759"/>
<organism evidence="2 3">
    <name type="scientific">Aureobasidium namibiae CBS 147.97</name>
    <dbReference type="NCBI Taxonomy" id="1043004"/>
    <lineage>
        <taxon>Eukaryota</taxon>
        <taxon>Fungi</taxon>
        <taxon>Dikarya</taxon>
        <taxon>Ascomycota</taxon>
        <taxon>Pezizomycotina</taxon>
        <taxon>Dothideomycetes</taxon>
        <taxon>Dothideomycetidae</taxon>
        <taxon>Dothideales</taxon>
        <taxon>Saccotheciaceae</taxon>
        <taxon>Aureobasidium</taxon>
    </lineage>
</organism>
<sequence>MLPTLKRFIHRATLQHHRRSDRFHHRTVCLLCELIFESIAKMSDLCYNCHKTAVHLPRICQEPLKECTNCGALGHTWNFCHKGAIRIKPDYLYYALCHNCQKWHLPIPCQEELVRCGGCMQLGHAQEYCALNPSPSMAFTESMSNFISHDLTTNNAQWIMHNAALADEIYKIKMGAVTDTLQLVAAKNREEVRAHLASVYRGHGHPSVTASYRPVSTKSSVSKQLPTPAAFRAEVDSRLPLPRPAIPPAHVHDHSYEGHNTLAPLQLQSDRELYQHTARVFSRNNSSIPAKNHEPNTTPGVQKTPAEPQSILNFRTYDASADQDQVKVGGDSSGNVSLAPRSSPCDDRANSADSKAETEQEREFFDGALY</sequence>
<dbReference type="RefSeq" id="XP_013427229.1">
    <property type="nucleotide sequence ID" value="XM_013571775.1"/>
</dbReference>
<evidence type="ECO:0008006" key="4">
    <source>
        <dbReference type="Google" id="ProtNLM"/>
    </source>
</evidence>
<dbReference type="Proteomes" id="UP000027730">
    <property type="component" value="Unassembled WGS sequence"/>
</dbReference>